<accession>A0ABW3JVX2</accession>
<dbReference type="RefSeq" id="WP_377573441.1">
    <property type="nucleotide sequence ID" value="NZ_JBHTKA010000001.1"/>
</dbReference>
<dbReference type="InterPro" id="IPR025269">
    <property type="entry name" value="SAM-like_dom"/>
</dbReference>
<protein>
    <submittedName>
        <fullName evidence="3">Phage integrase SAM-like domain-containing protein</fullName>
    </submittedName>
</protein>
<dbReference type="InterPro" id="IPR011010">
    <property type="entry name" value="DNA_brk_join_enz"/>
</dbReference>
<dbReference type="EMBL" id="JBHTKA010000001">
    <property type="protein sequence ID" value="MFD0997820.1"/>
    <property type="molecule type" value="Genomic_DNA"/>
</dbReference>
<dbReference type="InterPro" id="IPR010998">
    <property type="entry name" value="Integrase_recombinase_N"/>
</dbReference>
<keyword evidence="4" id="KW-1185">Reference proteome</keyword>
<keyword evidence="1" id="KW-0238">DNA-binding</keyword>
<dbReference type="SUPFAM" id="SSF56349">
    <property type="entry name" value="DNA breaking-rejoining enzymes"/>
    <property type="match status" value="1"/>
</dbReference>
<sequence>MKKSDLYLRQLDYAFVTGFEYYLRAVDRIGPNTTMKYIRIMKKIMNDAIRKNWLDRIPFQAFKCTFRWPEKEVITWEELNRIHERNFAMERLQLVKDYFVFSCLPGLPM</sequence>
<gene>
    <name evidence="3" type="ORF">ACFQ21_00825</name>
</gene>
<evidence type="ECO:0000259" key="2">
    <source>
        <dbReference type="Pfam" id="PF13102"/>
    </source>
</evidence>
<evidence type="ECO:0000313" key="4">
    <source>
        <dbReference type="Proteomes" id="UP001597112"/>
    </source>
</evidence>
<name>A0ABW3JVX2_9BACT</name>
<reference evidence="4" key="1">
    <citation type="journal article" date="2019" name="Int. J. Syst. Evol. Microbiol.">
        <title>The Global Catalogue of Microorganisms (GCM) 10K type strain sequencing project: providing services to taxonomists for standard genome sequencing and annotation.</title>
        <authorList>
            <consortium name="The Broad Institute Genomics Platform"/>
            <consortium name="The Broad Institute Genome Sequencing Center for Infectious Disease"/>
            <person name="Wu L."/>
            <person name="Ma J."/>
        </authorList>
    </citation>
    <scope>NUCLEOTIDE SEQUENCE [LARGE SCALE GENOMIC DNA]</scope>
    <source>
        <strain evidence="4">CCUG 58938</strain>
    </source>
</reference>
<feature type="domain" description="Phage integrase SAM-like" evidence="2">
    <location>
        <begin position="2"/>
        <end position="63"/>
    </location>
</feature>
<evidence type="ECO:0000256" key="1">
    <source>
        <dbReference type="ARBA" id="ARBA00023125"/>
    </source>
</evidence>
<dbReference type="Pfam" id="PF13102">
    <property type="entry name" value="Phage_int_SAM_5"/>
    <property type="match status" value="1"/>
</dbReference>
<dbReference type="Proteomes" id="UP001597112">
    <property type="component" value="Unassembled WGS sequence"/>
</dbReference>
<evidence type="ECO:0000313" key="3">
    <source>
        <dbReference type="EMBL" id="MFD0997820.1"/>
    </source>
</evidence>
<comment type="caution">
    <text evidence="3">The sequence shown here is derived from an EMBL/GenBank/DDBJ whole genome shotgun (WGS) entry which is preliminary data.</text>
</comment>
<organism evidence="3 4">
    <name type="scientific">Ohtaekwangia kribbensis</name>
    <dbReference type="NCBI Taxonomy" id="688913"/>
    <lineage>
        <taxon>Bacteria</taxon>
        <taxon>Pseudomonadati</taxon>
        <taxon>Bacteroidota</taxon>
        <taxon>Cytophagia</taxon>
        <taxon>Cytophagales</taxon>
        <taxon>Fulvivirgaceae</taxon>
        <taxon>Ohtaekwangia</taxon>
    </lineage>
</organism>
<dbReference type="Gene3D" id="1.10.150.130">
    <property type="match status" value="1"/>
</dbReference>
<proteinExistence type="predicted"/>